<dbReference type="Pfam" id="PF04932">
    <property type="entry name" value="Wzy_C"/>
    <property type="match status" value="1"/>
</dbReference>
<organism evidence="7 8">
    <name type="scientific">Paenimyroides baculatum</name>
    <dbReference type="NCBI Taxonomy" id="2608000"/>
    <lineage>
        <taxon>Bacteria</taxon>
        <taxon>Pseudomonadati</taxon>
        <taxon>Bacteroidota</taxon>
        <taxon>Flavobacteriia</taxon>
        <taxon>Flavobacteriales</taxon>
        <taxon>Flavobacteriaceae</taxon>
        <taxon>Paenimyroides</taxon>
    </lineage>
</organism>
<comment type="subcellular location">
    <subcellularLocation>
        <location evidence="1">Membrane</location>
        <topology evidence="1">Multi-pass membrane protein</topology>
    </subcellularLocation>
</comment>
<protein>
    <recommendedName>
        <fullName evidence="6">O-antigen ligase-related domain-containing protein</fullName>
    </recommendedName>
</protein>
<keyword evidence="2 5" id="KW-0812">Transmembrane</keyword>
<feature type="transmembrane region" description="Helical" evidence="5">
    <location>
        <begin position="22"/>
        <end position="40"/>
    </location>
</feature>
<feature type="transmembrane region" description="Helical" evidence="5">
    <location>
        <begin position="232"/>
        <end position="251"/>
    </location>
</feature>
<feature type="domain" description="O-antigen ligase-related" evidence="6">
    <location>
        <begin position="56"/>
        <end position="167"/>
    </location>
</feature>
<feature type="transmembrane region" description="Helical" evidence="5">
    <location>
        <begin position="201"/>
        <end position="220"/>
    </location>
</feature>
<keyword evidence="8" id="KW-1185">Reference proteome</keyword>
<evidence type="ECO:0000256" key="5">
    <source>
        <dbReference type="SAM" id="Phobius"/>
    </source>
</evidence>
<dbReference type="GO" id="GO:0016020">
    <property type="term" value="C:membrane"/>
    <property type="evidence" value="ECO:0007669"/>
    <property type="project" value="UniProtKB-SubCell"/>
</dbReference>
<dbReference type="AlphaFoldDB" id="A0A5M6CJI9"/>
<gene>
    <name evidence="7" type="ORF">F0460_10620</name>
</gene>
<proteinExistence type="predicted"/>
<dbReference type="RefSeq" id="WP_150013024.1">
    <property type="nucleotide sequence ID" value="NZ_VWSG01000007.1"/>
</dbReference>
<sequence>MSFIHANPIKYWRVRLWTLEESWTGTILILLTFFPVYFLYKLNLYRWKRALTITASVIIFISYVIVSESKGFLVLVMICVLPLAFQFIKKHKYLRRISFILAGFILALFVVAVINLRDVMFDQFNNSITFGTRFTSIYAAIDVFLHSYIGVGYSGFVNFYPQSIEAAMNSGVFDGFNLQEIKAYLSTTKALSTKSEFFDNLIFGGIVYLYFFYKFFIQRYYNLSKIARQETYFLRIPLLFIILAGIIYITYHIKYEVWLFLAFLDFVQEYYYKNAEPTKETT</sequence>
<feature type="transmembrane region" description="Helical" evidence="5">
    <location>
        <begin position="97"/>
        <end position="116"/>
    </location>
</feature>
<evidence type="ECO:0000313" key="7">
    <source>
        <dbReference type="EMBL" id="KAA5534122.1"/>
    </source>
</evidence>
<evidence type="ECO:0000313" key="8">
    <source>
        <dbReference type="Proteomes" id="UP000325141"/>
    </source>
</evidence>
<dbReference type="EMBL" id="VWSG01000007">
    <property type="protein sequence ID" value="KAA5534122.1"/>
    <property type="molecule type" value="Genomic_DNA"/>
</dbReference>
<evidence type="ECO:0000256" key="2">
    <source>
        <dbReference type="ARBA" id="ARBA00022692"/>
    </source>
</evidence>
<dbReference type="Proteomes" id="UP000325141">
    <property type="component" value="Unassembled WGS sequence"/>
</dbReference>
<name>A0A5M6CJI9_9FLAO</name>
<keyword evidence="4 5" id="KW-0472">Membrane</keyword>
<evidence type="ECO:0000256" key="1">
    <source>
        <dbReference type="ARBA" id="ARBA00004141"/>
    </source>
</evidence>
<comment type="caution">
    <text evidence="7">The sequence shown here is derived from an EMBL/GenBank/DDBJ whole genome shotgun (WGS) entry which is preliminary data.</text>
</comment>
<evidence type="ECO:0000256" key="3">
    <source>
        <dbReference type="ARBA" id="ARBA00022989"/>
    </source>
</evidence>
<keyword evidence="3 5" id="KW-1133">Transmembrane helix</keyword>
<accession>A0A5M6CJI9</accession>
<reference evidence="7 8" key="1">
    <citation type="submission" date="2019-09" db="EMBL/GenBank/DDBJ databases">
        <title>Genome sequence and assembly of Flavobacterium sp.</title>
        <authorList>
            <person name="Chhetri G."/>
        </authorList>
    </citation>
    <scope>NUCLEOTIDE SEQUENCE [LARGE SCALE GENOMIC DNA]</scope>
    <source>
        <strain evidence="7 8">SNL9</strain>
    </source>
</reference>
<evidence type="ECO:0000256" key="4">
    <source>
        <dbReference type="ARBA" id="ARBA00023136"/>
    </source>
</evidence>
<dbReference type="InterPro" id="IPR007016">
    <property type="entry name" value="O-antigen_ligase-rel_domated"/>
</dbReference>
<evidence type="ECO:0000259" key="6">
    <source>
        <dbReference type="Pfam" id="PF04932"/>
    </source>
</evidence>